<evidence type="ECO:0000256" key="1">
    <source>
        <dbReference type="SAM" id="MobiDB-lite"/>
    </source>
</evidence>
<feature type="transmembrane region" description="Helical" evidence="2">
    <location>
        <begin position="77"/>
        <end position="97"/>
    </location>
</feature>
<dbReference type="RefSeq" id="WP_176163257.1">
    <property type="nucleotide sequence ID" value="NZ_CP054929.1"/>
</dbReference>
<accession>A0A7H8NCP2</accession>
<gene>
    <name evidence="4" type="ORF">HUT08_20685</name>
</gene>
<evidence type="ECO:0000259" key="3">
    <source>
        <dbReference type="Pfam" id="PF19803"/>
    </source>
</evidence>
<keyword evidence="5" id="KW-1185">Reference proteome</keyword>
<protein>
    <recommendedName>
        <fullName evidence="3">DUF6286 domain-containing protein</fullName>
    </recommendedName>
</protein>
<dbReference type="Proteomes" id="UP000509303">
    <property type="component" value="Chromosome"/>
</dbReference>
<evidence type="ECO:0000256" key="2">
    <source>
        <dbReference type="SAM" id="Phobius"/>
    </source>
</evidence>
<dbReference type="EMBL" id="CP054929">
    <property type="protein sequence ID" value="QKW51538.1"/>
    <property type="molecule type" value="Genomic_DNA"/>
</dbReference>
<dbReference type="InterPro" id="IPR046253">
    <property type="entry name" value="DUF6286"/>
</dbReference>
<keyword evidence="2" id="KW-0472">Membrane</keyword>
<keyword evidence="2" id="KW-0812">Transmembrane</keyword>
<keyword evidence="2" id="KW-1133">Transmembrane helix</keyword>
<feature type="region of interest" description="Disordered" evidence="1">
    <location>
        <begin position="197"/>
        <end position="218"/>
    </location>
</feature>
<proteinExistence type="predicted"/>
<feature type="region of interest" description="Disordered" evidence="1">
    <location>
        <begin position="1"/>
        <end position="22"/>
    </location>
</feature>
<organism evidence="4 5">
    <name type="scientific">Streptomyces buecherae</name>
    <dbReference type="NCBI Taxonomy" id="2763006"/>
    <lineage>
        <taxon>Bacteria</taxon>
        <taxon>Bacillati</taxon>
        <taxon>Actinomycetota</taxon>
        <taxon>Actinomycetes</taxon>
        <taxon>Kitasatosporales</taxon>
        <taxon>Streptomycetaceae</taxon>
        <taxon>Streptomyces</taxon>
    </lineage>
</organism>
<name>A0A7H8NCP2_9ACTN</name>
<dbReference type="Pfam" id="PF19803">
    <property type="entry name" value="DUF6286"/>
    <property type="match status" value="1"/>
</dbReference>
<feature type="transmembrane region" description="Helical" evidence="2">
    <location>
        <begin position="28"/>
        <end position="46"/>
    </location>
</feature>
<sequence>MSTASEPESPENRARARTPHRAWSARRGPAAVLALLGSAACGMLLYDQVAMGYGHPAAPWRTHTKDWLADTPGTSGWVIGAAAILAVLGVYLMVIALTPGGRRRLPMAPPAPSVRAVLDRASAAALLREAALRTPGVTAARVRVRGRRRARVRATVAYGDVTAVRAALHEELLAATDRLGLAHPPRVRLRLTAAPTPALALHGNEPDAPGAPTQPETR</sequence>
<reference evidence="4 5" key="1">
    <citation type="submission" date="2020-06" db="EMBL/GenBank/DDBJ databases">
        <title>Genome mining for natural products.</title>
        <authorList>
            <person name="Zhang B."/>
            <person name="Shi J."/>
            <person name="Ge H."/>
        </authorList>
    </citation>
    <scope>NUCLEOTIDE SEQUENCE [LARGE SCALE GENOMIC DNA]</scope>
    <source>
        <strain evidence="4 5">NA00687</strain>
    </source>
</reference>
<evidence type="ECO:0000313" key="4">
    <source>
        <dbReference type="EMBL" id="QKW51538.1"/>
    </source>
</evidence>
<feature type="domain" description="DUF6286" evidence="3">
    <location>
        <begin position="87"/>
        <end position="191"/>
    </location>
</feature>
<dbReference type="AlphaFoldDB" id="A0A7H8NCP2"/>
<evidence type="ECO:0000313" key="5">
    <source>
        <dbReference type="Proteomes" id="UP000509303"/>
    </source>
</evidence>